<keyword evidence="2 4" id="KW-0689">Ribosomal protein</keyword>
<dbReference type="HAMAP" id="MF_00270">
    <property type="entry name" value="Ribosomal_bS18"/>
    <property type="match status" value="1"/>
</dbReference>
<dbReference type="SUPFAM" id="SSF46911">
    <property type="entry name" value="Ribosomal protein S18"/>
    <property type="match status" value="1"/>
</dbReference>
<dbReference type="OrthoDB" id="9812008at2"/>
<evidence type="ECO:0000313" key="7">
    <source>
        <dbReference type="EMBL" id="EFO80442.1"/>
    </source>
</evidence>
<dbReference type="AlphaFoldDB" id="E1IEB6"/>
<evidence type="ECO:0000256" key="5">
    <source>
        <dbReference type="RuleBase" id="RU003910"/>
    </source>
</evidence>
<evidence type="ECO:0000256" key="3">
    <source>
        <dbReference type="ARBA" id="ARBA00023274"/>
    </source>
</evidence>
<evidence type="ECO:0000256" key="2">
    <source>
        <dbReference type="ARBA" id="ARBA00022980"/>
    </source>
</evidence>
<dbReference type="GO" id="GO:0022627">
    <property type="term" value="C:cytosolic small ribosomal subunit"/>
    <property type="evidence" value="ECO:0007669"/>
    <property type="project" value="TreeGrafter"/>
</dbReference>
<keyword evidence="4" id="KW-0699">rRNA-binding</keyword>
<reference evidence="7 8" key="1">
    <citation type="journal article" date="2011" name="J. Bacteriol.">
        <title>Draft genome sequence of the anoxygenic filamentous phototrophic bacterium Oscillochloris trichoides subsp. DG-6.</title>
        <authorList>
            <person name="Kuznetsov B.B."/>
            <person name="Ivanovsky R.N."/>
            <person name="Keppen O.I."/>
            <person name="Sukhacheva M.V."/>
            <person name="Bumazhkin B.K."/>
            <person name="Patutina E.O."/>
            <person name="Beletsky A.V."/>
            <person name="Mardanov A.V."/>
            <person name="Baslerov R.V."/>
            <person name="Panteleeva A.N."/>
            <person name="Kolganova T.V."/>
            <person name="Ravin N.V."/>
            <person name="Skryabin K.G."/>
        </authorList>
    </citation>
    <scope>NUCLEOTIDE SEQUENCE [LARGE SCALE GENOMIC DNA]</scope>
    <source>
        <strain evidence="7 8">DG-6</strain>
    </source>
</reference>
<name>E1IEB6_9CHLR</name>
<organism evidence="7 8">
    <name type="scientific">Oscillochloris trichoides DG-6</name>
    <dbReference type="NCBI Taxonomy" id="765420"/>
    <lineage>
        <taxon>Bacteria</taxon>
        <taxon>Bacillati</taxon>
        <taxon>Chloroflexota</taxon>
        <taxon>Chloroflexia</taxon>
        <taxon>Chloroflexales</taxon>
        <taxon>Chloroflexineae</taxon>
        <taxon>Oscillochloridaceae</taxon>
        <taxon>Oscillochloris</taxon>
    </lineage>
</organism>
<dbReference type="Pfam" id="PF01084">
    <property type="entry name" value="Ribosomal_S18"/>
    <property type="match status" value="1"/>
</dbReference>
<evidence type="ECO:0000256" key="6">
    <source>
        <dbReference type="SAM" id="MobiDB-lite"/>
    </source>
</evidence>
<comment type="caution">
    <text evidence="7">The sequence shown here is derived from an EMBL/GenBank/DDBJ whole genome shotgun (WGS) entry which is preliminary data.</text>
</comment>
<dbReference type="GO" id="GO:0006412">
    <property type="term" value="P:translation"/>
    <property type="evidence" value="ECO:0007669"/>
    <property type="project" value="UniProtKB-UniRule"/>
</dbReference>
<dbReference type="Proteomes" id="UP000054010">
    <property type="component" value="Unassembled WGS sequence"/>
</dbReference>
<dbReference type="NCBIfam" id="TIGR00165">
    <property type="entry name" value="S18"/>
    <property type="match status" value="1"/>
</dbReference>
<dbReference type="PANTHER" id="PTHR13479">
    <property type="entry name" value="30S RIBOSOMAL PROTEIN S18"/>
    <property type="match status" value="1"/>
</dbReference>
<dbReference type="eggNOG" id="COG0238">
    <property type="taxonomic scope" value="Bacteria"/>
</dbReference>
<evidence type="ECO:0000313" key="8">
    <source>
        <dbReference type="Proteomes" id="UP000054010"/>
    </source>
</evidence>
<protein>
    <recommendedName>
        <fullName evidence="4">Small ribosomal subunit protein bS18</fullName>
    </recommendedName>
</protein>
<dbReference type="Gene3D" id="4.10.640.10">
    <property type="entry name" value="Ribosomal protein S18"/>
    <property type="match status" value="1"/>
</dbReference>
<feature type="region of interest" description="Disordered" evidence="6">
    <location>
        <begin position="1"/>
        <end position="22"/>
    </location>
</feature>
<evidence type="ECO:0000256" key="1">
    <source>
        <dbReference type="ARBA" id="ARBA00005589"/>
    </source>
</evidence>
<dbReference type="EMBL" id="ADVR01000052">
    <property type="protein sequence ID" value="EFO80442.1"/>
    <property type="molecule type" value="Genomic_DNA"/>
</dbReference>
<dbReference type="PRINTS" id="PR00974">
    <property type="entry name" value="RIBOSOMALS18"/>
</dbReference>
<dbReference type="PANTHER" id="PTHR13479:SF40">
    <property type="entry name" value="SMALL RIBOSOMAL SUBUNIT PROTEIN BS18M"/>
    <property type="match status" value="1"/>
</dbReference>
<keyword evidence="3 4" id="KW-0687">Ribonucleoprotein</keyword>
<dbReference type="HOGENOM" id="CLU_148710_2_2_0"/>
<dbReference type="GO" id="GO:0003735">
    <property type="term" value="F:structural constituent of ribosome"/>
    <property type="evidence" value="ECO:0007669"/>
    <property type="project" value="InterPro"/>
</dbReference>
<comment type="similarity">
    <text evidence="1 4 5">Belongs to the bacterial ribosomal protein bS18 family.</text>
</comment>
<dbReference type="GO" id="GO:0070181">
    <property type="term" value="F:small ribosomal subunit rRNA binding"/>
    <property type="evidence" value="ECO:0007669"/>
    <property type="project" value="TreeGrafter"/>
</dbReference>
<accession>E1IEB6</accession>
<evidence type="ECO:0000256" key="4">
    <source>
        <dbReference type="HAMAP-Rule" id="MF_00270"/>
    </source>
</evidence>
<keyword evidence="8" id="KW-1185">Reference proteome</keyword>
<comment type="subunit">
    <text evidence="4">Part of the 30S ribosomal subunit. Forms a tight heterodimer with protein bS6.</text>
</comment>
<dbReference type="InterPro" id="IPR036870">
    <property type="entry name" value="Ribosomal_bS18_sf"/>
</dbReference>
<gene>
    <name evidence="4" type="primary">rpsR</name>
    <name evidence="7" type="ORF">OSCT_1667</name>
</gene>
<sequence length="90" mass="10234">MERNNRTRSAGGASGNRPRGRRRECEFTKLGILPDYKDIKRLQKYVTAQGKILPRRRTGVTAKMQRRLSIAIKRARHLALLPAAPSHTRG</sequence>
<dbReference type="InterPro" id="IPR001648">
    <property type="entry name" value="Ribosomal_bS18"/>
</dbReference>
<comment type="function">
    <text evidence="4">Binds as a heterodimer with protein bS6 to the central domain of the 16S rRNA, where it helps stabilize the platform of the 30S subunit.</text>
</comment>
<dbReference type="STRING" id="765420.OSCT_1667"/>
<keyword evidence="4" id="KW-0694">RNA-binding</keyword>
<proteinExistence type="inferred from homology"/>